<protein>
    <recommendedName>
        <fullName evidence="4">Hydantoin racemase</fullName>
    </recommendedName>
</protein>
<organism evidence="2 3">
    <name type="scientific">Emergencia timonensis</name>
    <dbReference type="NCBI Taxonomy" id="1776384"/>
    <lineage>
        <taxon>Bacteria</taxon>
        <taxon>Bacillati</taxon>
        <taxon>Bacillota</taxon>
        <taxon>Clostridia</taxon>
        <taxon>Peptostreptococcales</taxon>
        <taxon>Anaerovoracaceae</taxon>
        <taxon>Emergencia</taxon>
    </lineage>
</organism>
<dbReference type="Proteomes" id="UP000284841">
    <property type="component" value="Unassembled WGS sequence"/>
</dbReference>
<gene>
    <name evidence="2" type="ORF">DW099_09360</name>
</gene>
<dbReference type="PANTHER" id="PTHR28047">
    <property type="entry name" value="PROTEIN DCG1"/>
    <property type="match status" value="1"/>
</dbReference>
<evidence type="ECO:0000256" key="1">
    <source>
        <dbReference type="ARBA" id="ARBA00038414"/>
    </source>
</evidence>
<comment type="caution">
    <text evidence="2">The sequence shown here is derived from an EMBL/GenBank/DDBJ whole genome shotgun (WGS) entry which is preliminary data.</text>
</comment>
<dbReference type="InterPro" id="IPR053714">
    <property type="entry name" value="Iso_Racemase_Enz_sf"/>
</dbReference>
<proteinExistence type="inferred from homology"/>
<dbReference type="InterPro" id="IPR052186">
    <property type="entry name" value="Hydantoin_racemase-like"/>
</dbReference>
<dbReference type="PANTHER" id="PTHR28047:SF5">
    <property type="entry name" value="PROTEIN DCG1"/>
    <property type="match status" value="1"/>
</dbReference>
<evidence type="ECO:0000313" key="2">
    <source>
        <dbReference type="EMBL" id="RHJ88577.1"/>
    </source>
</evidence>
<dbReference type="RefSeq" id="WP_118335266.1">
    <property type="nucleotide sequence ID" value="NZ_AP025567.1"/>
</dbReference>
<keyword evidence="3" id="KW-1185">Reference proteome</keyword>
<dbReference type="InterPro" id="IPR015942">
    <property type="entry name" value="Asp/Glu/hydantoin_racemase"/>
</dbReference>
<evidence type="ECO:0008006" key="4">
    <source>
        <dbReference type="Google" id="ProtNLM"/>
    </source>
</evidence>
<dbReference type="Gene3D" id="3.40.50.12500">
    <property type="match status" value="1"/>
</dbReference>
<dbReference type="GO" id="GO:0047661">
    <property type="term" value="F:amino-acid racemase activity"/>
    <property type="evidence" value="ECO:0007669"/>
    <property type="project" value="InterPro"/>
</dbReference>
<reference evidence="2 3" key="1">
    <citation type="submission" date="2018-08" db="EMBL/GenBank/DDBJ databases">
        <title>A genome reference for cultivated species of the human gut microbiota.</title>
        <authorList>
            <person name="Zou Y."/>
            <person name="Xue W."/>
            <person name="Luo G."/>
        </authorList>
    </citation>
    <scope>NUCLEOTIDE SEQUENCE [LARGE SCALE GENOMIC DNA]</scope>
    <source>
        <strain evidence="2 3">AM07-24</strain>
    </source>
</reference>
<dbReference type="Pfam" id="PF01177">
    <property type="entry name" value="Asp_Glu_race"/>
    <property type="match status" value="1"/>
</dbReference>
<comment type="similarity">
    <text evidence="1">Belongs to the HyuE racemase family.</text>
</comment>
<dbReference type="AlphaFoldDB" id="A0A415E4K0"/>
<accession>A0A415E4K0</accession>
<name>A0A415E4K0_9FIRM</name>
<dbReference type="STRING" id="1776384.GCA_900086585_04231"/>
<dbReference type="OrthoDB" id="9791723at2"/>
<dbReference type="EMBL" id="QRMS01000002">
    <property type="protein sequence ID" value="RHJ88577.1"/>
    <property type="molecule type" value="Genomic_DNA"/>
</dbReference>
<evidence type="ECO:0000313" key="3">
    <source>
        <dbReference type="Proteomes" id="UP000284841"/>
    </source>
</evidence>
<sequence length="237" mass="26342">MKLKIINPAVGISQEQIKAWQQYLSEFLLPDTILEFENIPSGFPALENKTQDIINGAEVLKIVARAQEESVQGIFINCFNDPAVLAAREFSDIPVLGPYEPSVLFASMLADRLAVISTDQYGLLSEGRKVYEYKTADRIYKIMNVNLSVLQLSNHKLLLNRLIECCRELEQEQVGAAVLGCTGMCSMIESLKAALHENGIHIQVIEPLKAGVTSLEYMVRMGYSNRIYGAKIGAFPD</sequence>